<gene>
    <name evidence="1" type="ORF">SORBI_3003G175950</name>
</gene>
<reference evidence="2" key="2">
    <citation type="journal article" date="2018" name="Plant J.">
        <title>The Sorghum bicolor reference genome: improved assembly, gene annotations, a transcriptome atlas, and signatures of genome organization.</title>
        <authorList>
            <person name="McCormick R.F."/>
            <person name="Truong S.K."/>
            <person name="Sreedasyam A."/>
            <person name="Jenkins J."/>
            <person name="Shu S."/>
            <person name="Sims D."/>
            <person name="Kennedy M."/>
            <person name="Amirebrahimi M."/>
            <person name="Weers B.D."/>
            <person name="McKinley B."/>
            <person name="Mattison A."/>
            <person name="Morishige D.T."/>
            <person name="Grimwood J."/>
            <person name="Schmutz J."/>
            <person name="Mullet J.E."/>
        </authorList>
    </citation>
    <scope>NUCLEOTIDE SEQUENCE [LARGE SCALE GENOMIC DNA]</scope>
    <source>
        <strain evidence="2">cv. BTx623</strain>
    </source>
</reference>
<organism evidence="1 2">
    <name type="scientific">Sorghum bicolor</name>
    <name type="common">Sorghum</name>
    <name type="synonym">Sorghum vulgare</name>
    <dbReference type="NCBI Taxonomy" id="4558"/>
    <lineage>
        <taxon>Eukaryota</taxon>
        <taxon>Viridiplantae</taxon>
        <taxon>Streptophyta</taxon>
        <taxon>Embryophyta</taxon>
        <taxon>Tracheophyta</taxon>
        <taxon>Spermatophyta</taxon>
        <taxon>Magnoliopsida</taxon>
        <taxon>Liliopsida</taxon>
        <taxon>Poales</taxon>
        <taxon>Poaceae</taxon>
        <taxon>PACMAD clade</taxon>
        <taxon>Panicoideae</taxon>
        <taxon>Andropogonodae</taxon>
        <taxon>Andropogoneae</taxon>
        <taxon>Sorghinae</taxon>
        <taxon>Sorghum</taxon>
    </lineage>
</organism>
<accession>A0A1W0VXT1</accession>
<proteinExistence type="predicted"/>
<keyword evidence="2" id="KW-1185">Reference proteome</keyword>
<name>A0A1W0VXT1_SORBI</name>
<reference evidence="1 2" key="1">
    <citation type="journal article" date="2009" name="Nature">
        <title>The Sorghum bicolor genome and the diversification of grasses.</title>
        <authorList>
            <person name="Paterson A.H."/>
            <person name="Bowers J.E."/>
            <person name="Bruggmann R."/>
            <person name="Dubchak I."/>
            <person name="Grimwood J."/>
            <person name="Gundlach H."/>
            <person name="Haberer G."/>
            <person name="Hellsten U."/>
            <person name="Mitros T."/>
            <person name="Poliakov A."/>
            <person name="Schmutz J."/>
            <person name="Spannagl M."/>
            <person name="Tang H."/>
            <person name="Wang X."/>
            <person name="Wicker T."/>
            <person name="Bharti A.K."/>
            <person name="Chapman J."/>
            <person name="Feltus F.A."/>
            <person name="Gowik U."/>
            <person name="Grigoriev I.V."/>
            <person name="Lyons E."/>
            <person name="Maher C.A."/>
            <person name="Martis M."/>
            <person name="Narechania A."/>
            <person name="Otillar R.P."/>
            <person name="Penning B.W."/>
            <person name="Salamov A.A."/>
            <person name="Wang Y."/>
            <person name="Zhang L."/>
            <person name="Carpita N.C."/>
            <person name="Freeling M."/>
            <person name="Gingle A.R."/>
            <person name="Hash C.T."/>
            <person name="Keller B."/>
            <person name="Klein P."/>
            <person name="Kresovich S."/>
            <person name="McCann M.C."/>
            <person name="Ming R."/>
            <person name="Peterson D.G."/>
            <person name="Mehboob-ur-Rahman"/>
            <person name="Ware D."/>
            <person name="Westhoff P."/>
            <person name="Mayer K.F."/>
            <person name="Messing J."/>
            <person name="Rokhsar D.S."/>
        </authorList>
    </citation>
    <scope>NUCLEOTIDE SEQUENCE [LARGE SCALE GENOMIC DNA]</scope>
    <source>
        <strain evidence="2">cv. BTx623</strain>
    </source>
</reference>
<dbReference type="InParanoid" id="A0A1W0VXT1"/>
<dbReference type="AlphaFoldDB" id="A0A1W0VXT1"/>
<evidence type="ECO:0000313" key="1">
    <source>
        <dbReference type="EMBL" id="OQU86947.1"/>
    </source>
</evidence>
<sequence length="117" mass="13270">MFGFTRTCLYHPCNLGFERVAIVLSMQSWELENGYNLILINGLRNMWVGNVFSNMETRNLTGWKDWVRFGFCHVMAADVGGSGLCSSLLDSKDRFSEHVTGLTAHPRGLYGMTWLTN</sequence>
<dbReference type="Proteomes" id="UP000000768">
    <property type="component" value="Chromosome 3"/>
</dbReference>
<protein>
    <submittedName>
        <fullName evidence="1">Uncharacterized protein</fullName>
    </submittedName>
</protein>
<evidence type="ECO:0000313" key="2">
    <source>
        <dbReference type="Proteomes" id="UP000000768"/>
    </source>
</evidence>
<dbReference type="EMBL" id="CM000762">
    <property type="protein sequence ID" value="OQU86947.1"/>
    <property type="molecule type" value="Genomic_DNA"/>
</dbReference>
<dbReference type="Gramene" id="OQU86947">
    <property type="protein sequence ID" value="OQU86947"/>
    <property type="gene ID" value="SORBI_3003G175950"/>
</dbReference>